<keyword evidence="2" id="KW-1185">Reference proteome</keyword>
<evidence type="ECO:0000313" key="2">
    <source>
        <dbReference type="Proteomes" id="UP000441354"/>
    </source>
</evidence>
<proteinExistence type="predicted"/>
<dbReference type="InterPro" id="IPR036390">
    <property type="entry name" value="WH_DNA-bd_sf"/>
</dbReference>
<protein>
    <recommendedName>
        <fullName evidence="3">Transcriptional regulator</fullName>
    </recommendedName>
</protein>
<dbReference type="InterPro" id="IPR036388">
    <property type="entry name" value="WH-like_DNA-bd_sf"/>
</dbReference>
<dbReference type="Gene3D" id="1.10.10.10">
    <property type="entry name" value="Winged helix-like DNA-binding domain superfamily/Winged helix DNA-binding domain"/>
    <property type="match status" value="1"/>
</dbReference>
<dbReference type="AlphaFoldDB" id="A0A7V7RI18"/>
<sequence>MKDLSVPLQSIIDTLTPTSWELLELINTSPELNFYEIRKETNLSQEKCYKELSRLEGGVLITSNRKFSDKRIIGYKITKFGLVALEQYKPQSLV</sequence>
<comment type="caution">
    <text evidence="1">The sequence shown here is derived from an EMBL/GenBank/DDBJ whole genome shotgun (WGS) entry which is preliminary data.</text>
</comment>
<reference evidence="1 2" key="1">
    <citation type="journal article" date="2014" name="Arch. Microbiol.">
        <title>Bacillus mesophilum sp. nov., strain IITR-54T, a novel 4-chlorobiphenyl dechlorinating bacterium.</title>
        <authorList>
            <person name="Manickam N."/>
            <person name="Singh N.K."/>
            <person name="Bajaj A."/>
            <person name="Kumar R.M."/>
            <person name="Kaur G."/>
            <person name="Kaur N."/>
            <person name="Bala M."/>
            <person name="Kumar A."/>
            <person name="Mayilraj S."/>
        </authorList>
    </citation>
    <scope>NUCLEOTIDE SEQUENCE [LARGE SCALE GENOMIC DNA]</scope>
    <source>
        <strain evidence="1 2">IITR-54</strain>
    </source>
</reference>
<dbReference type="SUPFAM" id="SSF46785">
    <property type="entry name" value="Winged helix' DNA-binding domain"/>
    <property type="match status" value="1"/>
</dbReference>
<name>A0A7V7RI18_9BACI</name>
<dbReference type="RefSeq" id="WP_151576035.1">
    <property type="nucleotide sequence ID" value="NZ_WBOT01000012.1"/>
</dbReference>
<dbReference type="Proteomes" id="UP000441354">
    <property type="component" value="Unassembled WGS sequence"/>
</dbReference>
<organism evidence="1 2">
    <name type="scientific">Bacillus mesophilum</name>
    <dbReference type="NCBI Taxonomy" id="1071718"/>
    <lineage>
        <taxon>Bacteria</taxon>
        <taxon>Bacillati</taxon>
        <taxon>Bacillota</taxon>
        <taxon>Bacilli</taxon>
        <taxon>Bacillales</taxon>
        <taxon>Bacillaceae</taxon>
        <taxon>Bacillus</taxon>
    </lineage>
</organism>
<evidence type="ECO:0000313" key="1">
    <source>
        <dbReference type="EMBL" id="KAB2329462.1"/>
    </source>
</evidence>
<dbReference type="EMBL" id="WBOT01000012">
    <property type="protein sequence ID" value="KAB2329462.1"/>
    <property type="molecule type" value="Genomic_DNA"/>
</dbReference>
<evidence type="ECO:0008006" key="3">
    <source>
        <dbReference type="Google" id="ProtNLM"/>
    </source>
</evidence>
<gene>
    <name evidence="1" type="ORF">F7732_21290</name>
</gene>
<accession>A0A7V7RI18</accession>